<reference evidence="1 2" key="1">
    <citation type="submission" date="2019-01" db="EMBL/GenBank/DDBJ databases">
        <title>Pseudolysobacter antarctica gen. nov., sp. nov., isolated from Fildes Peninsula, Antarctica.</title>
        <authorList>
            <person name="Wei Z."/>
            <person name="Peng F."/>
        </authorList>
    </citation>
    <scope>NUCLEOTIDE SEQUENCE [LARGE SCALE GENOMIC DNA]</scope>
    <source>
        <strain evidence="1 2">AQ6-296</strain>
    </source>
</reference>
<organism evidence="1 2">
    <name type="scientific">Pseudolysobacter antarcticus</name>
    <dbReference type="NCBI Taxonomy" id="2511995"/>
    <lineage>
        <taxon>Bacteria</taxon>
        <taxon>Pseudomonadati</taxon>
        <taxon>Pseudomonadota</taxon>
        <taxon>Gammaproteobacteria</taxon>
        <taxon>Lysobacterales</taxon>
        <taxon>Rhodanobacteraceae</taxon>
        <taxon>Pseudolysobacter</taxon>
    </lineage>
</organism>
<evidence type="ECO:0000313" key="2">
    <source>
        <dbReference type="Proteomes" id="UP000291562"/>
    </source>
</evidence>
<protein>
    <submittedName>
        <fullName evidence="1">Sulfur carrier protein ThiS</fullName>
    </submittedName>
</protein>
<dbReference type="Pfam" id="PF02597">
    <property type="entry name" value="ThiS"/>
    <property type="match status" value="1"/>
</dbReference>
<dbReference type="Gene3D" id="3.10.20.30">
    <property type="match status" value="1"/>
</dbReference>
<dbReference type="OrthoDB" id="9800283at2"/>
<dbReference type="Proteomes" id="UP000291562">
    <property type="component" value="Chromosome"/>
</dbReference>
<dbReference type="InterPro" id="IPR003749">
    <property type="entry name" value="ThiS/MoaD-like"/>
</dbReference>
<dbReference type="PANTHER" id="PTHR34472:SF1">
    <property type="entry name" value="SULFUR CARRIER PROTEIN THIS"/>
    <property type="match status" value="1"/>
</dbReference>
<dbReference type="InterPro" id="IPR012675">
    <property type="entry name" value="Beta-grasp_dom_sf"/>
</dbReference>
<dbReference type="CDD" id="cd00565">
    <property type="entry name" value="Ubl_ThiS"/>
    <property type="match status" value="1"/>
</dbReference>
<name>A0A411HN80_9GAMM</name>
<dbReference type="KEGG" id="xbc:ELE36_17090"/>
<evidence type="ECO:0000313" key="1">
    <source>
        <dbReference type="EMBL" id="QBB71937.1"/>
    </source>
</evidence>
<dbReference type="EMBL" id="CP035704">
    <property type="protein sequence ID" value="QBB71937.1"/>
    <property type="molecule type" value="Genomic_DNA"/>
</dbReference>
<dbReference type="PANTHER" id="PTHR34472">
    <property type="entry name" value="SULFUR CARRIER PROTEIN THIS"/>
    <property type="match status" value="1"/>
</dbReference>
<sequence length="66" mass="7229">MKIVLNGIEYDCLADITVEQLLAQHGFAGRKVAVEINREILPKSQHANHLLQADDRVEIVHAIGGG</sequence>
<dbReference type="AlphaFoldDB" id="A0A411HN80"/>
<dbReference type="SUPFAM" id="SSF54285">
    <property type="entry name" value="MoaD/ThiS"/>
    <property type="match status" value="1"/>
</dbReference>
<accession>A0A411HN80</accession>
<dbReference type="RefSeq" id="WP_129835429.1">
    <property type="nucleotide sequence ID" value="NZ_CP035704.1"/>
</dbReference>
<dbReference type="NCBIfam" id="TIGR01683">
    <property type="entry name" value="thiS"/>
    <property type="match status" value="1"/>
</dbReference>
<proteinExistence type="predicted"/>
<dbReference type="InterPro" id="IPR016155">
    <property type="entry name" value="Mopterin_synth/thiamin_S_b"/>
</dbReference>
<gene>
    <name evidence="1" type="primary">thiS</name>
    <name evidence="1" type="ORF">ELE36_17090</name>
</gene>
<keyword evidence="2" id="KW-1185">Reference proteome</keyword>
<dbReference type="InterPro" id="IPR010035">
    <property type="entry name" value="Thi_S"/>
</dbReference>